<gene>
    <name evidence="10" type="ORF">A9Y76_24465</name>
    <name evidence="9" type="ORF">ACS15_5319</name>
</gene>
<dbReference type="PROSITE" id="PS50893">
    <property type="entry name" value="ABC_TRANSPORTER_2"/>
    <property type="match status" value="1"/>
</dbReference>
<dbReference type="InterPro" id="IPR027417">
    <property type="entry name" value="P-loop_NTPase"/>
</dbReference>
<dbReference type="GO" id="GO:0005524">
    <property type="term" value="F:ATP binding"/>
    <property type="evidence" value="ECO:0007669"/>
    <property type="project" value="UniProtKB-KW"/>
</dbReference>
<feature type="domain" description="ABC transporter" evidence="8">
    <location>
        <begin position="5"/>
        <end position="236"/>
    </location>
</feature>
<dbReference type="CDD" id="cd03224">
    <property type="entry name" value="ABC_TM1139_LivF_branched"/>
    <property type="match status" value="1"/>
</dbReference>
<dbReference type="STRING" id="190721.ACS15_5319"/>
<accession>A0A192A5I0</accession>
<keyword evidence="2" id="KW-0813">Transport</keyword>
<dbReference type="GO" id="GO:0015807">
    <property type="term" value="P:L-amino acid transport"/>
    <property type="evidence" value="ECO:0007669"/>
    <property type="project" value="TreeGrafter"/>
</dbReference>
<dbReference type="AlphaFoldDB" id="A0A192A5I0"/>
<reference evidence="10" key="3">
    <citation type="submission" date="2016-06" db="EMBL/GenBank/DDBJ databases">
        <authorList>
            <person name="Kjaerup R.B."/>
            <person name="Dalgaard T.S."/>
            <person name="Juul-Madsen H.R."/>
        </authorList>
    </citation>
    <scope>NUCLEOTIDE SEQUENCE [LARGE SCALE GENOMIC DNA]</scope>
    <source>
        <strain evidence="10">ATCC 49129</strain>
    </source>
</reference>
<dbReference type="PANTHER" id="PTHR43820:SF2">
    <property type="entry name" value="ABC TRANSPORTER ATP-BINDING PROTEIN"/>
    <property type="match status" value="1"/>
</dbReference>
<keyword evidence="4" id="KW-0472">Membrane</keyword>
<evidence type="ECO:0000313" key="9">
    <source>
        <dbReference type="EMBL" id="ANH76047.1"/>
    </source>
</evidence>
<dbReference type="InterPro" id="IPR003593">
    <property type="entry name" value="AAA+_ATPase"/>
</dbReference>
<dbReference type="EMBL" id="CP012606">
    <property type="protein sequence ID" value="ANH76047.1"/>
    <property type="molecule type" value="Genomic_DNA"/>
</dbReference>
<evidence type="ECO:0000256" key="3">
    <source>
        <dbReference type="ARBA" id="ARBA00022475"/>
    </source>
</evidence>
<dbReference type="GO" id="GO:0015658">
    <property type="term" value="F:branched-chain amino acid transmembrane transporter activity"/>
    <property type="evidence" value="ECO:0007669"/>
    <property type="project" value="TreeGrafter"/>
</dbReference>
<reference evidence="12" key="2">
    <citation type="submission" date="2016-06" db="EMBL/GenBank/DDBJ databases">
        <authorList>
            <person name="Xu Y."/>
            <person name="Nagy A."/>
            <person name="Yan X."/>
            <person name="Kim S.W."/>
            <person name="Haley B."/>
            <person name="Liu N.T."/>
            <person name="Nou X."/>
        </authorList>
    </citation>
    <scope>NUCLEOTIDE SEQUENCE [LARGE SCALE GENOMIC DNA]</scope>
    <source>
        <strain evidence="12">ATCC 49129</strain>
    </source>
</reference>
<sequence>MSALLSFEHVESGYGQSQVLFGMDFELRAGQVTTLLGRNGMGKTTTLKVLFNLLPAWRGEIRFRGERINGRSTERIAQMGIALVPEGRQIFPNLTVRENLAAFAGNRSGSADPWNLDRIHALFPRLKERSDNMGNELSGGEQQMLAIGRALMTNPHLLILDEATEGISPLIRREIWNVLARLKAAGQTILVIDKYLKEIQRVADHHVFIEKGHVPWTGDNARLAAQPDLWERYLGV</sequence>
<keyword evidence="7" id="KW-0029">Amino-acid transport</keyword>
<dbReference type="PATRIC" id="fig|190721.6.peg.5264"/>
<evidence type="ECO:0000313" key="12">
    <source>
        <dbReference type="Proteomes" id="UP000078572"/>
    </source>
</evidence>
<evidence type="ECO:0000256" key="4">
    <source>
        <dbReference type="ARBA" id="ARBA00022519"/>
    </source>
</evidence>
<dbReference type="GO" id="GO:0016887">
    <property type="term" value="F:ATP hydrolysis activity"/>
    <property type="evidence" value="ECO:0007669"/>
    <property type="project" value="InterPro"/>
</dbReference>
<dbReference type="EMBL" id="CP016023">
    <property type="protein sequence ID" value="ANJ75644.1"/>
    <property type="molecule type" value="Genomic_DNA"/>
</dbReference>
<evidence type="ECO:0000256" key="7">
    <source>
        <dbReference type="ARBA" id="ARBA00022970"/>
    </source>
</evidence>
<evidence type="ECO:0000256" key="1">
    <source>
        <dbReference type="ARBA" id="ARBA00005417"/>
    </source>
</evidence>
<dbReference type="PANTHER" id="PTHR43820">
    <property type="entry name" value="HIGH-AFFINITY BRANCHED-CHAIN AMINO ACID TRANSPORT ATP-BINDING PROTEIN LIVF"/>
    <property type="match status" value="1"/>
</dbReference>
<dbReference type="InterPro" id="IPR003439">
    <property type="entry name" value="ABC_transporter-like_ATP-bd"/>
</dbReference>
<keyword evidence="3" id="KW-1003">Cell membrane</keyword>
<dbReference type="PROSITE" id="PS00211">
    <property type="entry name" value="ABC_TRANSPORTER_1"/>
    <property type="match status" value="1"/>
</dbReference>
<reference evidence="9 11" key="1">
    <citation type="submission" date="2015-09" db="EMBL/GenBank/DDBJ databases">
        <authorList>
            <person name="Xu Y."/>
            <person name="Nagy A."/>
            <person name="Liu N.T."/>
            <person name="Nou X."/>
        </authorList>
    </citation>
    <scope>NUCLEOTIDE SEQUENCE [LARGE SCALE GENOMIC DNA]</scope>
    <source>
        <strain evidence="9 11">FC1138</strain>
    </source>
</reference>
<dbReference type="OrthoDB" id="9776369at2"/>
<proteinExistence type="inferred from homology"/>
<evidence type="ECO:0000256" key="2">
    <source>
        <dbReference type="ARBA" id="ARBA00022448"/>
    </source>
</evidence>
<protein>
    <submittedName>
        <fullName evidence="10">ABC transporter ATP-binding protein</fullName>
    </submittedName>
    <submittedName>
        <fullName evidence="9">ABC transporter family protein</fullName>
    </submittedName>
</protein>
<dbReference type="SUPFAM" id="SSF52540">
    <property type="entry name" value="P-loop containing nucleoside triphosphate hydrolases"/>
    <property type="match status" value="1"/>
</dbReference>
<dbReference type="KEGG" id="rin:ACS15_5319"/>
<evidence type="ECO:0000313" key="10">
    <source>
        <dbReference type="EMBL" id="ANJ75644.1"/>
    </source>
</evidence>
<keyword evidence="6 10" id="KW-0067">ATP-binding</keyword>
<keyword evidence="4" id="KW-0997">Cell inner membrane</keyword>
<dbReference type="Pfam" id="PF00005">
    <property type="entry name" value="ABC_tran"/>
    <property type="match status" value="1"/>
</dbReference>
<organism evidence="10 12">
    <name type="scientific">Ralstonia insidiosa</name>
    <dbReference type="NCBI Taxonomy" id="190721"/>
    <lineage>
        <taxon>Bacteria</taxon>
        <taxon>Pseudomonadati</taxon>
        <taxon>Pseudomonadota</taxon>
        <taxon>Betaproteobacteria</taxon>
        <taxon>Burkholderiales</taxon>
        <taxon>Burkholderiaceae</taxon>
        <taxon>Ralstonia</taxon>
    </lineage>
</organism>
<comment type="similarity">
    <text evidence="1">Belongs to the ABC transporter superfamily.</text>
</comment>
<dbReference type="Proteomes" id="UP000078572">
    <property type="component" value="Chromosome 2"/>
</dbReference>
<name>A0A192A5I0_9RALS</name>
<dbReference type="Gene3D" id="3.40.50.300">
    <property type="entry name" value="P-loop containing nucleotide triphosphate hydrolases"/>
    <property type="match status" value="1"/>
</dbReference>
<evidence type="ECO:0000256" key="6">
    <source>
        <dbReference type="ARBA" id="ARBA00022840"/>
    </source>
</evidence>
<dbReference type="InterPro" id="IPR052156">
    <property type="entry name" value="BCAA_Transport_ATP-bd_LivF"/>
</dbReference>
<keyword evidence="12" id="KW-1185">Reference proteome</keyword>
<dbReference type="Proteomes" id="UP000077927">
    <property type="component" value="Chromosome 2"/>
</dbReference>
<dbReference type="SMART" id="SM00382">
    <property type="entry name" value="AAA"/>
    <property type="match status" value="1"/>
</dbReference>
<keyword evidence="5" id="KW-0547">Nucleotide-binding</keyword>
<evidence type="ECO:0000256" key="5">
    <source>
        <dbReference type="ARBA" id="ARBA00022741"/>
    </source>
</evidence>
<evidence type="ECO:0000259" key="8">
    <source>
        <dbReference type="PROSITE" id="PS50893"/>
    </source>
</evidence>
<dbReference type="InterPro" id="IPR017871">
    <property type="entry name" value="ABC_transporter-like_CS"/>
</dbReference>
<evidence type="ECO:0000313" key="11">
    <source>
        <dbReference type="Proteomes" id="UP000077927"/>
    </source>
</evidence>